<proteinExistence type="predicted"/>
<evidence type="ECO:0000313" key="1">
    <source>
        <dbReference type="EMBL" id="MBN1573456.1"/>
    </source>
</evidence>
<dbReference type="Proteomes" id="UP000809273">
    <property type="component" value="Unassembled WGS sequence"/>
</dbReference>
<gene>
    <name evidence="1" type="ORF">JW984_09710</name>
</gene>
<dbReference type="AlphaFoldDB" id="A0A9D8KEH9"/>
<comment type="caution">
    <text evidence="1">The sequence shown here is derived from an EMBL/GenBank/DDBJ whole genome shotgun (WGS) entry which is preliminary data.</text>
</comment>
<dbReference type="EMBL" id="JAFGIX010000049">
    <property type="protein sequence ID" value="MBN1573456.1"/>
    <property type="molecule type" value="Genomic_DNA"/>
</dbReference>
<organism evidence="1 2">
    <name type="scientific">Candidatus Zymogenus saltonus</name>
    <dbReference type="NCBI Taxonomy" id="2844893"/>
    <lineage>
        <taxon>Bacteria</taxon>
        <taxon>Deltaproteobacteria</taxon>
        <taxon>Candidatus Zymogenia</taxon>
        <taxon>Candidatus Zymogeniales</taxon>
        <taxon>Candidatus Zymogenaceae</taxon>
        <taxon>Candidatus Zymogenus</taxon>
    </lineage>
</organism>
<accession>A0A9D8KEH9</accession>
<reference evidence="1" key="2">
    <citation type="submission" date="2021-01" db="EMBL/GenBank/DDBJ databases">
        <authorList>
            <person name="Hahn C.R."/>
            <person name="Youssef N.H."/>
            <person name="Elshahed M."/>
        </authorList>
    </citation>
    <scope>NUCLEOTIDE SEQUENCE</scope>
    <source>
        <strain evidence="1">Zod_Metabat.24</strain>
    </source>
</reference>
<protein>
    <submittedName>
        <fullName evidence="1">Uncharacterized protein</fullName>
    </submittedName>
</protein>
<name>A0A9D8KEH9_9DELT</name>
<sequence>MSLITDQEAAKRLARTIISDITIYNKEKVREGLINDNLFELLANEIERGRKVYFSRVAPEITANSNFYDLAIVDVMVIQAKNIRCNI</sequence>
<reference evidence="1" key="1">
    <citation type="journal article" date="2021" name="Environ. Microbiol.">
        <title>Genomic characterization of three novel Desulfobacterota classes expand the metabolic and phylogenetic diversity of the phylum.</title>
        <authorList>
            <person name="Murphy C.L."/>
            <person name="Biggerstaff J."/>
            <person name="Eichhorn A."/>
            <person name="Ewing E."/>
            <person name="Shahan R."/>
            <person name="Soriano D."/>
            <person name="Stewart S."/>
            <person name="VanMol K."/>
            <person name="Walker R."/>
            <person name="Walters P."/>
            <person name="Elshahed M.S."/>
            <person name="Youssef N.H."/>
        </authorList>
    </citation>
    <scope>NUCLEOTIDE SEQUENCE</scope>
    <source>
        <strain evidence="1">Zod_Metabat.24</strain>
    </source>
</reference>
<evidence type="ECO:0000313" key="2">
    <source>
        <dbReference type="Proteomes" id="UP000809273"/>
    </source>
</evidence>